<feature type="transmembrane region" description="Helical" evidence="1">
    <location>
        <begin position="20"/>
        <end position="39"/>
    </location>
</feature>
<dbReference type="Pfam" id="PF09489">
    <property type="entry name" value="CbtB"/>
    <property type="match status" value="1"/>
</dbReference>
<dbReference type="AlphaFoldDB" id="A0A160TUN8"/>
<organism evidence="2">
    <name type="scientific">hydrothermal vent metagenome</name>
    <dbReference type="NCBI Taxonomy" id="652676"/>
    <lineage>
        <taxon>unclassified sequences</taxon>
        <taxon>metagenomes</taxon>
        <taxon>ecological metagenomes</taxon>
    </lineage>
</organism>
<reference evidence="2" key="1">
    <citation type="submission" date="2015-10" db="EMBL/GenBank/DDBJ databases">
        <authorList>
            <person name="Gilbert D.G."/>
        </authorList>
    </citation>
    <scope>NUCLEOTIDE SEQUENCE</scope>
</reference>
<evidence type="ECO:0000313" key="2">
    <source>
        <dbReference type="EMBL" id="CUS55100.1"/>
    </source>
</evidence>
<evidence type="ECO:0000256" key="1">
    <source>
        <dbReference type="SAM" id="Phobius"/>
    </source>
</evidence>
<accession>A0A160TUN8</accession>
<name>A0A160TUN8_9ZZZZ</name>
<keyword evidence="1" id="KW-0472">Membrane</keyword>
<sequence length="60" mass="6439">MNSIFPVIEASVPAVGRRGWPLLVGIILAVVILYGVGFAHNDSLHHAAHDTRHSAAFPCH</sequence>
<gene>
    <name evidence="2" type="ORF">MGWOODY_XGa2168</name>
</gene>
<keyword evidence="1" id="KW-1133">Transmembrane helix</keyword>
<protein>
    <submittedName>
        <fullName evidence="2">Uncharacterized protein</fullName>
    </submittedName>
</protein>
<dbReference type="EMBL" id="CZRL01000120">
    <property type="protein sequence ID" value="CUS55100.1"/>
    <property type="molecule type" value="Genomic_DNA"/>
</dbReference>
<proteinExistence type="predicted"/>
<dbReference type="InterPro" id="IPR012667">
    <property type="entry name" value="CbtB_put"/>
</dbReference>
<keyword evidence="1" id="KW-0812">Transmembrane</keyword>